<evidence type="ECO:0000313" key="2">
    <source>
        <dbReference type="EMBL" id="KZZ87269.1"/>
    </source>
</evidence>
<keyword evidence="3" id="KW-1185">Reference proteome</keyword>
<gene>
    <name evidence="2" type="ORF">AAP_05793</name>
</gene>
<proteinExistence type="predicted"/>
<keyword evidence="2" id="KW-0808">Transferase</keyword>
<reference evidence="2 3" key="1">
    <citation type="journal article" date="2016" name="Genome Biol. Evol.">
        <title>Divergent and convergent evolution of fungal pathogenicity.</title>
        <authorList>
            <person name="Shang Y."/>
            <person name="Xiao G."/>
            <person name="Zheng P."/>
            <person name="Cen K."/>
            <person name="Zhan S."/>
            <person name="Wang C."/>
        </authorList>
    </citation>
    <scope>NUCLEOTIDE SEQUENCE [LARGE SCALE GENOMIC DNA]</scope>
    <source>
        <strain evidence="2 3">ARSEF 7405</strain>
    </source>
</reference>
<dbReference type="Pfam" id="PF01636">
    <property type="entry name" value="APH"/>
    <property type="match status" value="1"/>
</dbReference>
<feature type="domain" description="Aminoglycoside phosphotransferase" evidence="1">
    <location>
        <begin position="105"/>
        <end position="304"/>
    </location>
</feature>
<protein>
    <submittedName>
        <fullName evidence="2">Protein kinase-like domain protein</fullName>
    </submittedName>
</protein>
<dbReference type="PANTHER" id="PTHR21310:SF39">
    <property type="entry name" value="AMINOGLYCOSIDE PHOSPHOTRANSFERASE DOMAIN-CONTAINING PROTEIN"/>
    <property type="match status" value="1"/>
</dbReference>
<dbReference type="InterPro" id="IPR011009">
    <property type="entry name" value="Kinase-like_dom_sf"/>
</dbReference>
<dbReference type="VEuPathDB" id="FungiDB:AAP_05793"/>
<dbReference type="InterPro" id="IPR002575">
    <property type="entry name" value="Aminoglycoside_PTrfase"/>
</dbReference>
<dbReference type="EMBL" id="AZGZ01000036">
    <property type="protein sequence ID" value="KZZ87269.1"/>
    <property type="molecule type" value="Genomic_DNA"/>
</dbReference>
<dbReference type="PANTHER" id="PTHR21310">
    <property type="entry name" value="AMINOGLYCOSIDE PHOSPHOTRANSFERASE-RELATED-RELATED"/>
    <property type="match status" value="1"/>
</dbReference>
<evidence type="ECO:0000313" key="3">
    <source>
        <dbReference type="Proteomes" id="UP000242877"/>
    </source>
</evidence>
<dbReference type="Proteomes" id="UP000242877">
    <property type="component" value="Unassembled WGS sequence"/>
</dbReference>
<dbReference type="InterPro" id="IPR051678">
    <property type="entry name" value="AGP_Transferase"/>
</dbReference>
<accession>A0A167VAL7</accession>
<name>A0A167VAL7_9EURO</name>
<keyword evidence="2" id="KW-0418">Kinase</keyword>
<dbReference type="GO" id="GO:0016301">
    <property type="term" value="F:kinase activity"/>
    <property type="evidence" value="ECO:0007669"/>
    <property type="project" value="UniProtKB-KW"/>
</dbReference>
<dbReference type="SUPFAM" id="SSF56112">
    <property type="entry name" value="Protein kinase-like (PK-like)"/>
    <property type="match status" value="1"/>
</dbReference>
<organism evidence="2 3">
    <name type="scientific">Ascosphaera apis ARSEF 7405</name>
    <dbReference type="NCBI Taxonomy" id="392613"/>
    <lineage>
        <taxon>Eukaryota</taxon>
        <taxon>Fungi</taxon>
        <taxon>Dikarya</taxon>
        <taxon>Ascomycota</taxon>
        <taxon>Pezizomycotina</taxon>
        <taxon>Eurotiomycetes</taxon>
        <taxon>Eurotiomycetidae</taxon>
        <taxon>Onygenales</taxon>
        <taxon>Ascosphaeraceae</taxon>
        <taxon>Ascosphaera</taxon>
    </lineage>
</organism>
<comment type="caution">
    <text evidence="2">The sequence shown here is derived from an EMBL/GenBank/DDBJ whole genome shotgun (WGS) entry which is preliminary data.</text>
</comment>
<sequence>MQRTVALENVKPDGSSTTVDSLADTLMELLEEPPSSDNSFHSYKRNKSETATKCFPLESDVDLKTISDFDLVRIAYEKSAPTLSWTEDKHVVRVSRNHVLKYGKGVLESEAKALKIASVEYGLNCPKVHRAFSLDEERSHFGTCGYILMDYIAGESLNDNWLFFPQREQANIARQITEAIQKMQSISIKSRGPIGGGPYRGTFFPKPGVAAFASLSEMESWFEQKLAISKRLHQCPQDLPPMFKFNEFVLVHQNLNPDKIMIDETGTAWIVGWSNAGAYPPAFERAAIAAQENCKEFRNMMLQMLPEREVEEKQLAGLRFAVNAADY</sequence>
<dbReference type="OrthoDB" id="3250044at2759"/>
<evidence type="ECO:0000259" key="1">
    <source>
        <dbReference type="Pfam" id="PF01636"/>
    </source>
</evidence>
<dbReference type="AlphaFoldDB" id="A0A167VAL7"/>
<dbReference type="Gene3D" id="3.90.1200.10">
    <property type="match status" value="1"/>
</dbReference>